<reference evidence="2" key="1">
    <citation type="submission" date="2022-11" db="EMBL/GenBank/DDBJ databases">
        <title>Biodiversity and phylogenetic relationships of bacteria.</title>
        <authorList>
            <person name="Machado R.A.R."/>
            <person name="Bhat A."/>
            <person name="Loulou A."/>
            <person name="Kallel S."/>
        </authorList>
    </citation>
    <scope>NUCLEOTIDE SEQUENCE</scope>
    <source>
        <strain evidence="2">DSM 16503</strain>
    </source>
</reference>
<evidence type="ECO:0000256" key="1">
    <source>
        <dbReference type="SAM" id="MobiDB-lite"/>
    </source>
</evidence>
<dbReference type="AlphaFoldDB" id="A0AAW5VYN6"/>
<name>A0AAW5VYN6_9BURK</name>
<dbReference type="Proteomes" id="UP001208074">
    <property type="component" value="Unassembled WGS sequence"/>
</dbReference>
<feature type="compositionally biased region" description="Polar residues" evidence="1">
    <location>
        <begin position="42"/>
        <end position="56"/>
    </location>
</feature>
<proteinExistence type="predicted"/>
<evidence type="ECO:0000313" key="3">
    <source>
        <dbReference type="Proteomes" id="UP001208074"/>
    </source>
</evidence>
<accession>A0AAW5VYN6</accession>
<gene>
    <name evidence="2" type="ORF">OSH02_19505</name>
</gene>
<evidence type="ECO:0000313" key="2">
    <source>
        <dbReference type="EMBL" id="MCX5567559.1"/>
    </source>
</evidence>
<dbReference type="EMBL" id="JAPKNB010000030">
    <property type="protein sequence ID" value="MCX5567559.1"/>
    <property type="molecule type" value="Genomic_DNA"/>
</dbReference>
<organism evidence="2 3">
    <name type="scientific">Alcaligenes phenolicus</name>
    <dbReference type="NCBI Taxonomy" id="232846"/>
    <lineage>
        <taxon>Bacteria</taxon>
        <taxon>Pseudomonadati</taxon>
        <taxon>Pseudomonadota</taxon>
        <taxon>Betaproteobacteria</taxon>
        <taxon>Burkholderiales</taxon>
        <taxon>Alcaligenaceae</taxon>
        <taxon>Alcaligenes</taxon>
    </lineage>
</organism>
<sequence length="84" mass="9893">MNCPTKTPKTDIIKKRQKTITPLWMNLQKLNNNGRKMKRKQQITSQQKLTSLNSDPSIYIKKMKNTNELSLQPHRPNKNETTEK</sequence>
<protein>
    <submittedName>
        <fullName evidence="2">Uncharacterized protein</fullName>
    </submittedName>
</protein>
<feature type="region of interest" description="Disordered" evidence="1">
    <location>
        <begin position="31"/>
        <end position="84"/>
    </location>
</feature>
<comment type="caution">
    <text evidence="2">The sequence shown here is derived from an EMBL/GenBank/DDBJ whole genome shotgun (WGS) entry which is preliminary data.</text>
</comment>